<evidence type="ECO:0000313" key="2">
    <source>
        <dbReference type="EMBL" id="CDW54602.1"/>
    </source>
</evidence>
<gene>
    <name evidence="2" type="ORF">TTRE_0000287201</name>
</gene>
<dbReference type="STRING" id="36087.A0A077Z288"/>
<dbReference type="Gene3D" id="1.20.1270.60">
    <property type="entry name" value="Arfaptin homology (AH) domain/BAR domain"/>
    <property type="match status" value="1"/>
</dbReference>
<name>A0A077Z288_TRITR</name>
<dbReference type="PANTHER" id="PTHR10164">
    <property type="entry name" value="ISLET CELL AUTOANTIGEN 1"/>
    <property type="match status" value="1"/>
</dbReference>
<dbReference type="GO" id="GO:0005794">
    <property type="term" value="C:Golgi apparatus"/>
    <property type="evidence" value="ECO:0007669"/>
    <property type="project" value="TreeGrafter"/>
</dbReference>
<reference evidence="2" key="2">
    <citation type="submission" date="2014-03" db="EMBL/GenBank/DDBJ databases">
        <title>The whipworm genome and dual-species transcriptomics of an intimate host-pathogen interaction.</title>
        <authorList>
            <person name="Foth B.J."/>
            <person name="Tsai I.J."/>
            <person name="Reid A.J."/>
            <person name="Bancroft A.J."/>
            <person name="Nichol S."/>
            <person name="Tracey A."/>
            <person name="Holroyd N."/>
            <person name="Cotton J.A."/>
            <person name="Stanley E.J."/>
            <person name="Zarowiecki M."/>
            <person name="Liu J.Z."/>
            <person name="Huckvale T."/>
            <person name="Cooper P.J."/>
            <person name="Grencis R.K."/>
            <person name="Berriman M."/>
        </authorList>
    </citation>
    <scope>NUCLEOTIDE SEQUENCE [LARGE SCALE GENOMIC DNA]</scope>
</reference>
<reference evidence="2" key="1">
    <citation type="submission" date="2014-01" db="EMBL/GenBank/DDBJ databases">
        <authorList>
            <person name="Aslett M."/>
        </authorList>
    </citation>
    <scope>NUCLEOTIDE SEQUENCE</scope>
</reference>
<evidence type="ECO:0000259" key="1">
    <source>
        <dbReference type="PROSITE" id="PS50870"/>
    </source>
</evidence>
<dbReference type="InterPro" id="IPR027267">
    <property type="entry name" value="AH/BAR_dom_sf"/>
</dbReference>
<dbReference type="PROSITE" id="PS50870">
    <property type="entry name" value="AH"/>
    <property type="match status" value="1"/>
</dbReference>
<proteinExistence type="predicted"/>
<keyword evidence="3" id="KW-1185">Reference proteome</keyword>
<dbReference type="GO" id="GO:0019904">
    <property type="term" value="F:protein domain specific binding"/>
    <property type="evidence" value="ECO:0007669"/>
    <property type="project" value="InterPro"/>
</dbReference>
<feature type="domain" description="AH" evidence="1">
    <location>
        <begin position="70"/>
        <end position="247"/>
    </location>
</feature>
<dbReference type="InterPro" id="IPR010504">
    <property type="entry name" value="AH_dom"/>
</dbReference>
<dbReference type="SUPFAM" id="SSF103657">
    <property type="entry name" value="BAR/IMD domain-like"/>
    <property type="match status" value="1"/>
</dbReference>
<organism evidence="2 3">
    <name type="scientific">Trichuris trichiura</name>
    <name type="common">Whipworm</name>
    <name type="synonym">Trichocephalus trichiurus</name>
    <dbReference type="NCBI Taxonomy" id="36087"/>
    <lineage>
        <taxon>Eukaryota</taxon>
        <taxon>Metazoa</taxon>
        <taxon>Ecdysozoa</taxon>
        <taxon>Nematoda</taxon>
        <taxon>Enoplea</taxon>
        <taxon>Dorylaimia</taxon>
        <taxon>Trichinellida</taxon>
        <taxon>Trichuridae</taxon>
        <taxon>Trichuris</taxon>
    </lineage>
</organism>
<dbReference type="InterPro" id="IPR024114">
    <property type="entry name" value="Islet_autoAg_Ica1/Ica1-like"/>
</dbReference>
<accession>A0A077Z288</accession>
<dbReference type="AlphaFoldDB" id="A0A077Z288"/>
<evidence type="ECO:0000313" key="3">
    <source>
        <dbReference type="Proteomes" id="UP000030665"/>
    </source>
</evidence>
<dbReference type="OrthoDB" id="2126778at2759"/>
<dbReference type="Pfam" id="PF06456">
    <property type="entry name" value="Arfaptin"/>
    <property type="match status" value="1"/>
</dbReference>
<dbReference type="SMART" id="SM01015">
    <property type="entry name" value="Arfaptin"/>
    <property type="match status" value="1"/>
</dbReference>
<dbReference type="EMBL" id="HG805907">
    <property type="protein sequence ID" value="CDW54602.1"/>
    <property type="molecule type" value="Genomic_DNA"/>
</dbReference>
<dbReference type="PANTHER" id="PTHR10164:SF4">
    <property type="entry name" value="GH23156P"/>
    <property type="match status" value="1"/>
</dbReference>
<sequence length="252" mass="28890">MNNSFFHLAIQSKLAFRDVNVIAQHIPLFIDRNMSVIIINRARVPEDGNFVTFSQYWTTRQTFRRRLGQKEDEYLVASDAELDMKVQVTKSLAANELNEFEMFLELAQAENAFGRFLKREGRADNTQAGKIMASVGRAQSYTAQQRLALRLPLARLYADLEVFTDRAVADCASSVDGTEMARQRYRGSLLWMGDVSRQLDPDIFKQLEQYRKVQAQVRRNKQRLDLCKLKAMQKIDLLVASRYETIALPAGG</sequence>
<dbReference type="Proteomes" id="UP000030665">
    <property type="component" value="Unassembled WGS sequence"/>
</dbReference>
<dbReference type="GO" id="GO:0051049">
    <property type="term" value="P:regulation of transport"/>
    <property type="evidence" value="ECO:0007669"/>
    <property type="project" value="TreeGrafter"/>
</dbReference>
<protein>
    <submittedName>
        <fullName evidence="2">Arfaptin domain containing protein</fullName>
    </submittedName>
</protein>